<dbReference type="GO" id="GO:0006310">
    <property type="term" value="P:DNA recombination"/>
    <property type="evidence" value="ECO:0007669"/>
    <property type="project" value="UniProtKB-KW"/>
</dbReference>
<evidence type="ECO:0000313" key="5">
    <source>
        <dbReference type="EMBL" id="NGP16518.1"/>
    </source>
</evidence>
<name>A0A6M1SH38_9HYPH</name>
<dbReference type="RefSeq" id="WP_164532772.1">
    <property type="nucleotide sequence ID" value="NZ_JAALFG010000001.1"/>
</dbReference>
<comment type="caution">
    <text evidence="5">The sequence shown here is derived from an EMBL/GenBank/DDBJ whole genome shotgun (WGS) entry which is preliminary data.</text>
</comment>
<sequence length="651" mass="74064">MTTYLRGKIYHYEFQIDGQTFRGTTRCKNKRDADAFEKLRRQEILEIIDAQTSHPEVVTWKYAIDRYLADNHHMHSSRKDACRLVLGAFGPETPISETTDEAIHAMVEGEQIKHFLSTWRLPCTVEEFLVDIADERWPVQPGQKLSLQERVEIRNAAEAGSGSEALYYRKHKGEWTRRSYVDDPRGPLSNITLRNNIIQPIIAVLRYARDELYVVFRKFPNPRRHKYSIIWRLKTLSEADQPKLFDAMEEDLRDICEFALASMIRSKNLMDLTWEQVGEVSNYIRLLQKGDKPFNRYINDTMRRILEKRAGIHPVFVFTRMTEYADRVNELVPWTGWIKARNFRRAMEAANMTDLHFHDLRRTGATRMFDATNDIEAVRAALGHSHCGVTWRYIGRDPNDVETAEIKREARDQVMAMMVEAQANGVRLNTISAAGKNALIDLAVKARVLKSFGDADAQAVEFLKNLLLAENRPDAGGPIIDLIPNASGSGGRSGAHTTKNPDASKAKETMPVEKFLPTFIKRLVFPGHPTYYLWAPFDGAEVVQAYTDGPEYTLHLVVRAAGYQAPPAPLVSLHQVDDLEELLCVGPICVQAGQHVALVRDIKDLEAYRERQLSFDDELFEFTMDLVNHESSNGRPGTALISYDQTASLAG</sequence>
<dbReference type="InterPro" id="IPR050090">
    <property type="entry name" value="Tyrosine_recombinase_XerCD"/>
</dbReference>
<evidence type="ECO:0000313" key="6">
    <source>
        <dbReference type="Proteomes" id="UP000474802"/>
    </source>
</evidence>
<protein>
    <submittedName>
        <fullName evidence="5">Tyrosine-type recombinase/integrase</fullName>
    </submittedName>
</protein>
<keyword evidence="6" id="KW-1185">Reference proteome</keyword>
<dbReference type="GO" id="GO:0003677">
    <property type="term" value="F:DNA binding"/>
    <property type="evidence" value="ECO:0007669"/>
    <property type="project" value="InterPro"/>
</dbReference>
<dbReference type="EMBL" id="JAALFG010000001">
    <property type="protein sequence ID" value="NGP16518.1"/>
    <property type="molecule type" value="Genomic_DNA"/>
</dbReference>
<dbReference type="PANTHER" id="PTHR30349:SF64">
    <property type="entry name" value="PROPHAGE INTEGRASE INTD-RELATED"/>
    <property type="match status" value="1"/>
</dbReference>
<dbReference type="InterPro" id="IPR013762">
    <property type="entry name" value="Integrase-like_cat_sf"/>
</dbReference>
<dbReference type="Pfam" id="PF00589">
    <property type="entry name" value="Phage_integrase"/>
    <property type="match status" value="1"/>
</dbReference>
<accession>A0A6M1SH38</accession>
<evidence type="ECO:0000259" key="4">
    <source>
        <dbReference type="PROSITE" id="PS51898"/>
    </source>
</evidence>
<proteinExistence type="predicted"/>
<feature type="domain" description="Tyr recombinase" evidence="4">
    <location>
        <begin position="231"/>
        <end position="406"/>
    </location>
</feature>
<reference evidence="5 6" key="1">
    <citation type="submission" date="2020-02" db="EMBL/GenBank/DDBJ databases">
        <authorList>
            <person name="Khan S.A."/>
            <person name="Jeon C.O."/>
            <person name="Chun B.H."/>
        </authorList>
    </citation>
    <scope>NUCLEOTIDE SEQUENCE [LARGE SCALE GENOMIC DNA]</scope>
    <source>
        <strain evidence="5 6">H239</strain>
    </source>
</reference>
<gene>
    <name evidence="5" type="ORF">G5575_01405</name>
</gene>
<dbReference type="PANTHER" id="PTHR30349">
    <property type="entry name" value="PHAGE INTEGRASE-RELATED"/>
    <property type="match status" value="1"/>
</dbReference>
<reference evidence="5 6" key="2">
    <citation type="submission" date="2020-03" db="EMBL/GenBank/DDBJ databases">
        <title>Devosia chinhatensis sp. nov., isolated from a hexachlorocyclohexane (HCH) dump site in India.</title>
        <authorList>
            <person name="Kumar M."/>
            <person name="Lal R."/>
        </authorList>
    </citation>
    <scope>NUCLEOTIDE SEQUENCE [LARGE SCALE GENOMIC DNA]</scope>
    <source>
        <strain evidence="5 6">H239</strain>
    </source>
</reference>
<dbReference type="PROSITE" id="PS51898">
    <property type="entry name" value="TYR_RECOMBINASE"/>
    <property type="match status" value="1"/>
</dbReference>
<feature type="region of interest" description="Disordered" evidence="3">
    <location>
        <begin position="485"/>
        <end position="507"/>
    </location>
</feature>
<evidence type="ECO:0000256" key="1">
    <source>
        <dbReference type="ARBA" id="ARBA00022908"/>
    </source>
</evidence>
<keyword evidence="2" id="KW-0233">DNA recombination</keyword>
<dbReference type="AlphaFoldDB" id="A0A6M1SH38"/>
<dbReference type="Proteomes" id="UP000474802">
    <property type="component" value="Unassembled WGS sequence"/>
</dbReference>
<organism evidence="5 6">
    <name type="scientific">Devosia aurantiaca</name>
    <dbReference type="NCBI Taxonomy" id="2714858"/>
    <lineage>
        <taxon>Bacteria</taxon>
        <taxon>Pseudomonadati</taxon>
        <taxon>Pseudomonadota</taxon>
        <taxon>Alphaproteobacteria</taxon>
        <taxon>Hyphomicrobiales</taxon>
        <taxon>Devosiaceae</taxon>
        <taxon>Devosia</taxon>
    </lineage>
</organism>
<evidence type="ECO:0000256" key="3">
    <source>
        <dbReference type="SAM" id="MobiDB-lite"/>
    </source>
</evidence>
<dbReference type="InterPro" id="IPR011010">
    <property type="entry name" value="DNA_brk_join_enz"/>
</dbReference>
<keyword evidence="1" id="KW-0229">DNA integration</keyword>
<evidence type="ECO:0000256" key="2">
    <source>
        <dbReference type="ARBA" id="ARBA00023172"/>
    </source>
</evidence>
<dbReference type="SUPFAM" id="SSF56349">
    <property type="entry name" value="DNA breaking-rejoining enzymes"/>
    <property type="match status" value="1"/>
</dbReference>
<dbReference type="Gene3D" id="1.10.443.10">
    <property type="entry name" value="Intergrase catalytic core"/>
    <property type="match status" value="1"/>
</dbReference>
<dbReference type="GO" id="GO:0015074">
    <property type="term" value="P:DNA integration"/>
    <property type="evidence" value="ECO:0007669"/>
    <property type="project" value="UniProtKB-KW"/>
</dbReference>
<dbReference type="InterPro" id="IPR002104">
    <property type="entry name" value="Integrase_catalytic"/>
</dbReference>